<feature type="compositionally biased region" description="Pro residues" evidence="4">
    <location>
        <begin position="281"/>
        <end position="291"/>
    </location>
</feature>
<comment type="caution">
    <text evidence="6">The sequence shown here is derived from an EMBL/GenBank/DDBJ whole genome shotgun (WGS) entry which is preliminary data.</text>
</comment>
<feature type="compositionally biased region" description="Low complexity" evidence="4">
    <location>
        <begin position="231"/>
        <end position="245"/>
    </location>
</feature>
<comment type="subcellular location">
    <subcellularLocation>
        <location evidence="1">Nucleus</location>
    </subcellularLocation>
</comment>
<dbReference type="PANTHER" id="PTHR12549:SF38">
    <property type="entry name" value="JMJC DOMAIN-CONTAINING HISTONE DEMETHYLASE 2, ISOFORM A"/>
    <property type="match status" value="1"/>
</dbReference>
<dbReference type="InterPro" id="IPR003347">
    <property type="entry name" value="JmjC_dom"/>
</dbReference>
<proteinExistence type="predicted"/>
<dbReference type="AlphaFoldDB" id="A0A830HLM8"/>
<feature type="compositionally biased region" description="Pro residues" evidence="4">
    <location>
        <begin position="132"/>
        <end position="152"/>
    </location>
</feature>
<feature type="compositionally biased region" description="Low complexity" evidence="4">
    <location>
        <begin position="681"/>
        <end position="691"/>
    </location>
</feature>
<keyword evidence="2" id="KW-0479">Metal-binding</keyword>
<keyword evidence="3" id="KW-0539">Nucleus</keyword>
<dbReference type="EMBL" id="BNJQ01000020">
    <property type="protein sequence ID" value="GHP08306.1"/>
    <property type="molecule type" value="Genomic_DNA"/>
</dbReference>
<feature type="region of interest" description="Disordered" evidence="4">
    <location>
        <begin position="798"/>
        <end position="817"/>
    </location>
</feature>
<evidence type="ECO:0000259" key="5">
    <source>
        <dbReference type="PROSITE" id="PS51184"/>
    </source>
</evidence>
<feature type="compositionally biased region" description="Acidic residues" evidence="4">
    <location>
        <begin position="694"/>
        <end position="712"/>
    </location>
</feature>
<feature type="region of interest" description="Disordered" evidence="4">
    <location>
        <begin position="667"/>
        <end position="722"/>
    </location>
</feature>
<evidence type="ECO:0000256" key="1">
    <source>
        <dbReference type="ARBA" id="ARBA00004123"/>
    </source>
</evidence>
<dbReference type="OrthoDB" id="1667110at2759"/>
<accession>A0A830HLM8</accession>
<keyword evidence="7" id="KW-1185">Reference proteome</keyword>
<dbReference type="GO" id="GO:0003712">
    <property type="term" value="F:transcription coregulator activity"/>
    <property type="evidence" value="ECO:0007669"/>
    <property type="project" value="TreeGrafter"/>
</dbReference>
<dbReference type="GO" id="GO:0046872">
    <property type="term" value="F:metal ion binding"/>
    <property type="evidence" value="ECO:0007669"/>
    <property type="project" value="UniProtKB-KW"/>
</dbReference>
<evidence type="ECO:0000256" key="2">
    <source>
        <dbReference type="ARBA" id="ARBA00022723"/>
    </source>
</evidence>
<feature type="region of interest" description="Disordered" evidence="4">
    <location>
        <begin position="47"/>
        <end position="72"/>
    </location>
</feature>
<name>A0A830HLM8_9CHLO</name>
<dbReference type="GO" id="GO:0032454">
    <property type="term" value="F:histone H3K9 demethylase activity"/>
    <property type="evidence" value="ECO:0007669"/>
    <property type="project" value="InterPro"/>
</dbReference>
<dbReference type="CDD" id="cd02208">
    <property type="entry name" value="cupin_RmlC-like"/>
    <property type="match status" value="1"/>
</dbReference>
<dbReference type="GO" id="GO:0006357">
    <property type="term" value="P:regulation of transcription by RNA polymerase II"/>
    <property type="evidence" value="ECO:0007669"/>
    <property type="project" value="TreeGrafter"/>
</dbReference>
<sequence length="1274" mass="139138">MLESAPRGAPASHDALEGVAHGATTASMDVSLEDVALAHCDEFTTVPVPVPKNKRARPSGSSGHSDDSGVLVIREDDDVEVEDDVDLEVNDAPESVPLPASKIPKRRRFVPTSEAVLAAAASELMGISSGSVPPPQPPPRGAASPPSSPAVPVPARSTGLLLSPAPDIGMALPGRFQPNTTTAPAPAPVQKQQQALPKKTTAPPPNTKPKPKPNEKKHDKEKLERPSTFHANAPSASAKPKQAAAGVVATAKVNNQKPKANNADKQPDKPAAKKQKTNKPPTAPPAAPPPAAAAAASQKPEVEKEEAQKQSTQQTWQTSTPPTRRAAARATQAFNTYASQEDDRCKFVAANGRKCHKESEFGERYCEKHIRMAEKMESQSQSQKQQPPPLPLARAKRNILGSDTPNNTAEERKALAQKINENAKLFANLFHPAMAPPKTNLSDETSCCHWCQGRSPVFAVCPNQGKEVKKTGNATTTTSAKSKFNPRVCKHALPCPRVCPKCIYLHHSSLIDAWNIKTPEELKKRWIEFMKGGCPQCRAVCSCRICLRGVPGKQLDRDTGATALYYVNADGVIGELPPIPQGEKQDFAKHVAHALAATCVPRIARSAHEAAMVHQKLHALDQVAERTINALGDGERAICSNPECGTSLWNDYYSAPATEKEIEAWQKQKEEEKAAKGGGKAAMAAAAPAAKGLDDDDDDDDDEEEEEEEEEGQGPPDTELCPDCFIRRVQAMQETMDADQEEVDFVKSLKRCGLEPASRFDAALQLPLPKHTEPATLPRLPLAKKVLQRGERIADMPSICTPVSNINPGEEGSPEVDNTSNVVLASLPADAAKLHKNIFSPTMWQMRHGIEGEPEPSNLRTADGVKYGPQFVERTDPEMFAAFHKRWMQGEPILMRRCIGRMSWAPRVLRRMARESRPGQTRQEGNSLTIIRCSDICEMTGMQVGEFFTNYLQGGVKRKNGVRELLKLKDWPPDGDMRDFAPRHTADFYEMCPVPEYTNPKGPFNVVSLFPQNLSQPDLGPKCYIAFGSPDEAPCEGKNGFEDRGDSVTKMHYDMADAVNLLVHVQSDAMVKAQEEGERDFSNLPCQHDEVGAVWDLFHRNDAAKLELWIKEKAAEGRWYHGPTKVVLTATQNETDAAVPDETATQNETDAAVPDESVLDHPIHDQLVYLRKDDLALLKQETGIVPWRIYQREGDAVFVPSRCPHQVRNLRPCVKIAVDFVSVENAQFAVDLADDYRGLKQGHTHKEDVLQARAVAMHAWAAAEALATGGAGAR</sequence>
<dbReference type="SMART" id="SM00558">
    <property type="entry name" value="JmjC"/>
    <property type="match status" value="1"/>
</dbReference>
<feature type="domain" description="JmjC" evidence="5">
    <location>
        <begin position="999"/>
        <end position="1237"/>
    </location>
</feature>
<evidence type="ECO:0000256" key="3">
    <source>
        <dbReference type="ARBA" id="ARBA00023242"/>
    </source>
</evidence>
<dbReference type="SUPFAM" id="SSF51197">
    <property type="entry name" value="Clavaminate synthase-like"/>
    <property type="match status" value="1"/>
</dbReference>
<dbReference type="Proteomes" id="UP000660262">
    <property type="component" value="Unassembled WGS sequence"/>
</dbReference>
<dbReference type="Gene3D" id="2.60.120.650">
    <property type="entry name" value="Cupin"/>
    <property type="match status" value="1"/>
</dbReference>
<reference evidence="6" key="1">
    <citation type="submission" date="2020-10" db="EMBL/GenBank/DDBJ databases">
        <title>Unveiling of a novel bifunctional photoreceptor, Dualchrome1, isolated from a cosmopolitan green alga.</title>
        <authorList>
            <person name="Suzuki S."/>
            <person name="Kawachi M."/>
        </authorList>
    </citation>
    <scope>NUCLEOTIDE SEQUENCE</scope>
    <source>
        <strain evidence="6">NIES 2893</strain>
    </source>
</reference>
<dbReference type="Pfam" id="PF02373">
    <property type="entry name" value="JmjC"/>
    <property type="match status" value="1"/>
</dbReference>
<evidence type="ECO:0000313" key="6">
    <source>
        <dbReference type="EMBL" id="GHP08306.1"/>
    </source>
</evidence>
<protein>
    <recommendedName>
        <fullName evidence="5">JmjC domain-containing protein</fullName>
    </recommendedName>
</protein>
<evidence type="ECO:0000256" key="4">
    <source>
        <dbReference type="SAM" id="MobiDB-lite"/>
    </source>
</evidence>
<dbReference type="PROSITE" id="PS51184">
    <property type="entry name" value="JMJC"/>
    <property type="match status" value="1"/>
</dbReference>
<dbReference type="GO" id="GO:0000118">
    <property type="term" value="C:histone deacetylase complex"/>
    <property type="evidence" value="ECO:0007669"/>
    <property type="project" value="TreeGrafter"/>
</dbReference>
<dbReference type="GO" id="GO:0031490">
    <property type="term" value="F:chromatin DNA binding"/>
    <property type="evidence" value="ECO:0007669"/>
    <property type="project" value="TreeGrafter"/>
</dbReference>
<organism evidence="6 7">
    <name type="scientific">Pycnococcus provasolii</name>
    <dbReference type="NCBI Taxonomy" id="41880"/>
    <lineage>
        <taxon>Eukaryota</taxon>
        <taxon>Viridiplantae</taxon>
        <taxon>Chlorophyta</taxon>
        <taxon>Pseudoscourfieldiophyceae</taxon>
        <taxon>Pseudoscourfieldiales</taxon>
        <taxon>Pycnococcaceae</taxon>
        <taxon>Pycnococcus</taxon>
    </lineage>
</organism>
<dbReference type="GO" id="GO:0000785">
    <property type="term" value="C:chromatin"/>
    <property type="evidence" value="ECO:0007669"/>
    <property type="project" value="TreeGrafter"/>
</dbReference>
<feature type="compositionally biased region" description="Low complexity" evidence="4">
    <location>
        <begin position="309"/>
        <end position="326"/>
    </location>
</feature>
<dbReference type="PANTHER" id="PTHR12549">
    <property type="entry name" value="JMJC DOMAIN-CONTAINING HISTONE DEMETHYLATION PROTEIN"/>
    <property type="match status" value="1"/>
</dbReference>
<gene>
    <name evidence="6" type="ORF">PPROV_000704600</name>
</gene>
<feature type="region of interest" description="Disordered" evidence="4">
    <location>
        <begin position="127"/>
        <end position="326"/>
    </location>
</feature>
<feature type="compositionally biased region" description="Basic and acidic residues" evidence="4">
    <location>
        <begin position="212"/>
        <end position="227"/>
    </location>
</feature>
<evidence type="ECO:0000313" key="7">
    <source>
        <dbReference type="Proteomes" id="UP000660262"/>
    </source>
</evidence>
<dbReference type="InterPro" id="IPR045109">
    <property type="entry name" value="LSDs-like"/>
</dbReference>
<feature type="compositionally biased region" description="Low complexity" evidence="4">
    <location>
        <begin position="177"/>
        <end position="201"/>
    </location>
</feature>